<protein>
    <recommendedName>
        <fullName evidence="3">Cryptic loci regulator 2 N-terminal domain-containing protein</fullName>
    </recommendedName>
</protein>
<dbReference type="Pfam" id="PF16761">
    <property type="entry name" value="Clr2_transil"/>
    <property type="match status" value="1"/>
</dbReference>
<feature type="compositionally biased region" description="Basic and acidic residues" evidence="2">
    <location>
        <begin position="1"/>
        <end position="17"/>
    </location>
</feature>
<reference evidence="4" key="1">
    <citation type="journal article" date="2020" name="Stud. Mycol.">
        <title>101 Dothideomycetes genomes: a test case for predicting lifestyles and emergence of pathogens.</title>
        <authorList>
            <person name="Haridas S."/>
            <person name="Albert R."/>
            <person name="Binder M."/>
            <person name="Bloem J."/>
            <person name="Labutti K."/>
            <person name="Salamov A."/>
            <person name="Andreopoulos B."/>
            <person name="Baker S."/>
            <person name="Barry K."/>
            <person name="Bills G."/>
            <person name="Bluhm B."/>
            <person name="Cannon C."/>
            <person name="Castanera R."/>
            <person name="Culley D."/>
            <person name="Daum C."/>
            <person name="Ezra D."/>
            <person name="Gonzalez J."/>
            <person name="Henrissat B."/>
            <person name="Kuo A."/>
            <person name="Liang C."/>
            <person name="Lipzen A."/>
            <person name="Lutzoni F."/>
            <person name="Magnuson J."/>
            <person name="Mondo S."/>
            <person name="Nolan M."/>
            <person name="Ohm R."/>
            <person name="Pangilinan J."/>
            <person name="Park H.-J."/>
            <person name="Ramirez L."/>
            <person name="Alfaro M."/>
            <person name="Sun H."/>
            <person name="Tritt A."/>
            <person name="Yoshinaga Y."/>
            <person name="Zwiers L.-H."/>
            <person name="Turgeon B."/>
            <person name="Goodwin S."/>
            <person name="Spatafora J."/>
            <person name="Crous P."/>
            <person name="Grigoriev I."/>
        </authorList>
    </citation>
    <scope>NUCLEOTIDE SEQUENCE</scope>
    <source>
        <strain evidence="4">CBS 130266</strain>
    </source>
</reference>
<dbReference type="EMBL" id="MU007119">
    <property type="protein sequence ID" value="KAF2419593.1"/>
    <property type="molecule type" value="Genomic_DNA"/>
</dbReference>
<gene>
    <name evidence="4" type="ORF">EJ08DRAFT_706532</name>
</gene>
<evidence type="ECO:0000259" key="3">
    <source>
        <dbReference type="Pfam" id="PF16761"/>
    </source>
</evidence>
<feature type="region of interest" description="Disordered" evidence="2">
    <location>
        <begin position="1"/>
        <end position="21"/>
    </location>
</feature>
<dbReference type="AlphaFoldDB" id="A0A9P4NFN0"/>
<accession>A0A9P4NFN0</accession>
<dbReference type="InterPro" id="IPR031915">
    <property type="entry name" value="Clr2_N"/>
</dbReference>
<organism evidence="4 5">
    <name type="scientific">Tothia fuscella</name>
    <dbReference type="NCBI Taxonomy" id="1048955"/>
    <lineage>
        <taxon>Eukaryota</taxon>
        <taxon>Fungi</taxon>
        <taxon>Dikarya</taxon>
        <taxon>Ascomycota</taxon>
        <taxon>Pezizomycotina</taxon>
        <taxon>Dothideomycetes</taxon>
        <taxon>Pleosporomycetidae</taxon>
        <taxon>Venturiales</taxon>
        <taxon>Cylindrosympodiaceae</taxon>
        <taxon>Tothia</taxon>
    </lineage>
</organism>
<evidence type="ECO:0000313" key="5">
    <source>
        <dbReference type="Proteomes" id="UP000800235"/>
    </source>
</evidence>
<feature type="coiled-coil region" evidence="1">
    <location>
        <begin position="71"/>
        <end position="105"/>
    </location>
</feature>
<feature type="compositionally biased region" description="Basic residues" evidence="2">
    <location>
        <begin position="307"/>
        <end position="322"/>
    </location>
</feature>
<feature type="region of interest" description="Disordered" evidence="2">
    <location>
        <begin position="117"/>
        <end position="164"/>
    </location>
</feature>
<feature type="compositionally biased region" description="Polar residues" evidence="2">
    <location>
        <begin position="333"/>
        <end position="343"/>
    </location>
</feature>
<proteinExistence type="predicted"/>
<keyword evidence="1" id="KW-0175">Coiled coil</keyword>
<evidence type="ECO:0000256" key="1">
    <source>
        <dbReference type="SAM" id="Coils"/>
    </source>
</evidence>
<feature type="region of interest" description="Disordered" evidence="2">
    <location>
        <begin position="302"/>
        <end position="350"/>
    </location>
</feature>
<keyword evidence="5" id="KW-1185">Reference proteome</keyword>
<evidence type="ECO:0000256" key="2">
    <source>
        <dbReference type="SAM" id="MobiDB-lite"/>
    </source>
</evidence>
<dbReference type="Proteomes" id="UP000800235">
    <property type="component" value="Unassembled WGS sequence"/>
</dbReference>
<feature type="domain" description="Cryptic loci regulator 2 N-terminal" evidence="3">
    <location>
        <begin position="232"/>
        <end position="293"/>
    </location>
</feature>
<name>A0A9P4NFN0_9PEZI</name>
<evidence type="ECO:0000313" key="4">
    <source>
        <dbReference type="EMBL" id="KAF2419593.1"/>
    </source>
</evidence>
<sequence>MNEAEFERGDFYSHEDSMSANPTSRMAFSTADLQAVRNLIAVRRTELLALEIKEHHLSKLAGERSTERLRSVHAQEEIEYLREELEAAEEEVENLRTTIASLCEDTDLDESVPITVREPAFGDPGKSNSNGHIDAPAGDNGAALQIPASGTSQPLPADGPIATPPLLNQRRSCYKTDTYESFVVVPHGDGVLQTPPNDYFANDSPYANTWFRVVGTELLRARRGTPKDGVAYRIPRLPPNYTNHFSVRDDKTIDYHVLGHPSGKPFDSGVQLARHLVHLERYNNSDHCLCFLCPAGKEKRNRDKKAGLLKRKSRSGVHKKQNERKATQDTEDQSGYSGGITSQYDDDLLL</sequence>
<comment type="caution">
    <text evidence="4">The sequence shown here is derived from an EMBL/GenBank/DDBJ whole genome shotgun (WGS) entry which is preliminary data.</text>
</comment>